<comment type="caution">
    <text evidence="2">The sequence shown here is derived from an EMBL/GenBank/DDBJ whole genome shotgun (WGS) entry which is preliminary data.</text>
</comment>
<accession>A0ABQ6GS34</accession>
<proteinExistence type="predicted"/>
<gene>
    <name evidence="2" type="ORF">tinsulaeT_20730</name>
</gene>
<reference evidence="2 3" key="1">
    <citation type="submission" date="2023-03" db="EMBL/GenBank/DDBJ databases">
        <title>Draft genome sequence of Thalassotalea insulae KCTC 62186T.</title>
        <authorList>
            <person name="Sawabe T."/>
        </authorList>
    </citation>
    <scope>NUCLEOTIDE SEQUENCE [LARGE SCALE GENOMIC DNA]</scope>
    <source>
        <strain evidence="2 3">KCTC 62186</strain>
    </source>
</reference>
<keyword evidence="3" id="KW-1185">Reference proteome</keyword>
<evidence type="ECO:0000313" key="2">
    <source>
        <dbReference type="EMBL" id="GLX78733.1"/>
    </source>
</evidence>
<feature type="signal peptide" evidence="1">
    <location>
        <begin position="1"/>
        <end position="19"/>
    </location>
</feature>
<name>A0ABQ6GS34_9GAMM</name>
<feature type="chain" id="PRO_5045711779" description="DUF3718 domain-containing protein" evidence="1">
    <location>
        <begin position="20"/>
        <end position="108"/>
    </location>
</feature>
<dbReference type="Proteomes" id="UP001157186">
    <property type="component" value="Unassembled WGS sequence"/>
</dbReference>
<protein>
    <recommendedName>
        <fullName evidence="4">DUF3718 domain-containing protein</fullName>
    </recommendedName>
</protein>
<evidence type="ECO:0008006" key="4">
    <source>
        <dbReference type="Google" id="ProtNLM"/>
    </source>
</evidence>
<evidence type="ECO:0000313" key="3">
    <source>
        <dbReference type="Proteomes" id="UP001157186"/>
    </source>
</evidence>
<sequence>MNKKIFLSFGLLFSSFSMADSQVNYLNVENSTVIFSLAELKAHSIPACVEQALQDKYAVSLNTHSGQMIYASLLTAVANNLAVEVIAAGDCNDAFGIERPDSVALISR</sequence>
<evidence type="ECO:0000256" key="1">
    <source>
        <dbReference type="SAM" id="SignalP"/>
    </source>
</evidence>
<organism evidence="2 3">
    <name type="scientific">Thalassotalea insulae</name>
    <dbReference type="NCBI Taxonomy" id="2056778"/>
    <lineage>
        <taxon>Bacteria</taxon>
        <taxon>Pseudomonadati</taxon>
        <taxon>Pseudomonadota</taxon>
        <taxon>Gammaproteobacteria</taxon>
        <taxon>Alteromonadales</taxon>
        <taxon>Colwelliaceae</taxon>
        <taxon>Thalassotalea</taxon>
    </lineage>
</organism>
<keyword evidence="1" id="KW-0732">Signal</keyword>
<dbReference type="EMBL" id="BSST01000001">
    <property type="protein sequence ID" value="GLX78733.1"/>
    <property type="molecule type" value="Genomic_DNA"/>
</dbReference>